<sequence length="332" mass="37195">MVETDRQSWPGMYMPKVRIRRDTAVATAGSCFAQHIGNYLTLAGVNVLDAEPKPKGMSDALARRYGYGLYSARYGNVYTARQMRELLEDAIAGQVYTRLFLTREDRWFDALRPGVEPEGCESREEAIELRREHLMKVVSLAQMADVFVFTLGLTEGWIHTGVNRTMAMAPGVIAGSYRKRHVFHNFTYDEIMADLAEIQRLLRMLNRNIRLLLTVSPVPLTATASGQHVLAATTYSKSVLRAAAGDFAASRKSVDYFPSYELVTTWANTAPAFAANLRSVRPETVERVMAIFLTAQGLLEPVEAMQHEEFSDSEEAEDDVVCEDALLEALRK</sequence>
<accession>A0A291GA19</accession>
<evidence type="ECO:0000313" key="3">
    <source>
        <dbReference type="Proteomes" id="UP000217935"/>
    </source>
</evidence>
<evidence type="ECO:0000259" key="1">
    <source>
        <dbReference type="Pfam" id="PF08885"/>
    </source>
</evidence>
<feature type="domain" description="GSCFA" evidence="1">
    <location>
        <begin position="25"/>
        <end position="292"/>
    </location>
</feature>
<reference evidence="2 3" key="1">
    <citation type="submission" date="2017-06" db="EMBL/GenBank/DDBJ databases">
        <title>Celeribacter sp. TSPH2 complete genome sequence.</title>
        <authorList>
            <person name="Woo J.-H."/>
            <person name="Kim H.-S."/>
        </authorList>
    </citation>
    <scope>NUCLEOTIDE SEQUENCE [LARGE SCALE GENOMIC DNA]</scope>
    <source>
        <strain evidence="2 3">TSPH2</strain>
    </source>
</reference>
<name>A0A291GA19_9RHOB</name>
<dbReference type="Pfam" id="PF08885">
    <property type="entry name" value="GSCFA"/>
    <property type="match status" value="1"/>
</dbReference>
<dbReference type="KEGG" id="ceh:CEW89_05225"/>
<dbReference type="STRING" id="1758178.GCA_001550095_00534"/>
<dbReference type="OrthoDB" id="369216at2"/>
<dbReference type="InterPro" id="IPR014982">
    <property type="entry name" value="GSCFA"/>
</dbReference>
<dbReference type="RefSeq" id="WP_096805164.1">
    <property type="nucleotide sequence ID" value="NZ_CP022196.1"/>
</dbReference>
<proteinExistence type="predicted"/>
<protein>
    <submittedName>
        <fullName evidence="2">GSCFA family protein</fullName>
    </submittedName>
</protein>
<dbReference type="AlphaFoldDB" id="A0A291GA19"/>
<keyword evidence="3" id="KW-1185">Reference proteome</keyword>
<dbReference type="Proteomes" id="UP000217935">
    <property type="component" value="Chromosome"/>
</dbReference>
<gene>
    <name evidence="2" type="ORF">CEW89_05225</name>
</gene>
<evidence type="ECO:0000313" key="2">
    <source>
        <dbReference type="EMBL" id="ATG47025.1"/>
    </source>
</evidence>
<organism evidence="2 3">
    <name type="scientific">Celeribacter ethanolicus</name>
    <dbReference type="NCBI Taxonomy" id="1758178"/>
    <lineage>
        <taxon>Bacteria</taxon>
        <taxon>Pseudomonadati</taxon>
        <taxon>Pseudomonadota</taxon>
        <taxon>Alphaproteobacteria</taxon>
        <taxon>Rhodobacterales</taxon>
        <taxon>Roseobacteraceae</taxon>
        <taxon>Celeribacter</taxon>
    </lineage>
</organism>
<dbReference type="EMBL" id="CP022196">
    <property type="protein sequence ID" value="ATG47025.1"/>
    <property type="molecule type" value="Genomic_DNA"/>
</dbReference>